<evidence type="ECO:0000313" key="6">
    <source>
        <dbReference type="EMBL" id="QXM05635.1"/>
    </source>
</evidence>
<dbReference type="PANTHER" id="PTHR30469">
    <property type="entry name" value="MULTIDRUG RESISTANCE PROTEIN MDTA"/>
    <property type="match status" value="1"/>
</dbReference>
<feature type="coiled-coil region" evidence="2">
    <location>
        <begin position="103"/>
        <end position="180"/>
    </location>
</feature>
<dbReference type="InterPro" id="IPR006143">
    <property type="entry name" value="RND_pump_MFP"/>
</dbReference>
<feature type="domain" description="Multidrug resistance protein MdtA-like barrel-sandwich hybrid" evidence="3">
    <location>
        <begin position="64"/>
        <end position="212"/>
    </location>
</feature>
<feature type="domain" description="YknX-like C-terminal permuted SH3-like" evidence="5">
    <location>
        <begin position="302"/>
        <end position="369"/>
    </location>
</feature>
<dbReference type="NCBIfam" id="TIGR01730">
    <property type="entry name" value="RND_mfp"/>
    <property type="match status" value="1"/>
</dbReference>
<sequence>MNRKIILLFTAILFVTIVFTGCGKKQIVAAKEEKLVNVQTTKVEKNSLILKTTLSGKIKPIEESSVVPKVPGKVINVYVEIGDKVQKGDVLFELDPTDLSNAVKQAEAAYNASLANLKLKEEQIANAKKNYERNKALYEQGVISQQIFEQSQLQASDAQLNMVKAQVEQSKVALENAKSQLSNCTITAPISGFVTSVDISKGEMASNGMPAITIANLDTVLIETNISEHLINKVHKGDSVNILVKSASKEPLKGKIFALSPAPTKNGLTYPMKITLENKDNLVKAGMFAEISIVSDKKENIITIPSDSVVVKEGKEVVFVITNNQAQMREVSLGLDNGKEVEVLDGLNVGDVIVTKGQNYLDEGNKVKITE</sequence>
<name>A0ABX8RD29_9CLOT</name>
<dbReference type="InterPro" id="IPR058792">
    <property type="entry name" value="Beta-barrel_RND_2"/>
</dbReference>
<evidence type="ECO:0000256" key="1">
    <source>
        <dbReference type="ARBA" id="ARBA00009477"/>
    </source>
</evidence>
<feature type="domain" description="CusB-like beta-barrel" evidence="4">
    <location>
        <begin position="220"/>
        <end position="295"/>
    </location>
</feature>
<reference evidence="6" key="1">
    <citation type="submission" date="2021-07" db="EMBL/GenBank/DDBJ databases">
        <title>Complete genome sequence of Crassaminicella sp. 143-21, isolated from a deep-sea hydrothermal vent.</title>
        <authorList>
            <person name="Li X."/>
        </authorList>
    </citation>
    <scope>NUCLEOTIDE SEQUENCE</scope>
    <source>
        <strain evidence="6">143-21</strain>
    </source>
</reference>
<dbReference type="InterPro" id="IPR058625">
    <property type="entry name" value="MdtA-like_BSH"/>
</dbReference>
<evidence type="ECO:0000259" key="3">
    <source>
        <dbReference type="Pfam" id="PF25917"/>
    </source>
</evidence>
<dbReference type="EMBL" id="CP078093">
    <property type="protein sequence ID" value="QXM05635.1"/>
    <property type="molecule type" value="Genomic_DNA"/>
</dbReference>
<evidence type="ECO:0000259" key="5">
    <source>
        <dbReference type="Pfam" id="PF25989"/>
    </source>
</evidence>
<accession>A0ABX8RD29</accession>
<protein>
    <submittedName>
        <fullName evidence="6">Efflux RND transporter periplasmic adaptor subunit</fullName>
    </submittedName>
</protein>
<dbReference type="RefSeq" id="WP_218282333.1">
    <property type="nucleotide sequence ID" value="NZ_CP078093.1"/>
</dbReference>
<dbReference type="Pfam" id="PF25917">
    <property type="entry name" value="BSH_RND"/>
    <property type="match status" value="1"/>
</dbReference>
<evidence type="ECO:0000313" key="7">
    <source>
        <dbReference type="Proteomes" id="UP000886818"/>
    </source>
</evidence>
<dbReference type="Proteomes" id="UP000886818">
    <property type="component" value="Chromosome"/>
</dbReference>
<keyword evidence="2" id="KW-0175">Coiled coil</keyword>
<proteinExistence type="inferred from homology"/>
<dbReference type="InterPro" id="IPR058637">
    <property type="entry name" value="YknX-like_C"/>
</dbReference>
<organism evidence="6 7">
    <name type="scientific">Crassaminicella indica</name>
    <dbReference type="NCBI Taxonomy" id="2855394"/>
    <lineage>
        <taxon>Bacteria</taxon>
        <taxon>Bacillati</taxon>
        <taxon>Bacillota</taxon>
        <taxon>Clostridia</taxon>
        <taxon>Eubacteriales</taxon>
        <taxon>Clostridiaceae</taxon>
        <taxon>Crassaminicella</taxon>
    </lineage>
</organism>
<keyword evidence="7" id="KW-1185">Reference proteome</keyword>
<evidence type="ECO:0000259" key="4">
    <source>
        <dbReference type="Pfam" id="PF25954"/>
    </source>
</evidence>
<dbReference type="Pfam" id="PF25989">
    <property type="entry name" value="YknX_C"/>
    <property type="match status" value="1"/>
</dbReference>
<evidence type="ECO:0000256" key="2">
    <source>
        <dbReference type="SAM" id="Coils"/>
    </source>
</evidence>
<gene>
    <name evidence="6" type="ORF">KVH43_09660</name>
</gene>
<dbReference type="PROSITE" id="PS51257">
    <property type="entry name" value="PROKAR_LIPOPROTEIN"/>
    <property type="match status" value="1"/>
</dbReference>
<comment type="similarity">
    <text evidence="1">Belongs to the membrane fusion protein (MFP) (TC 8.A.1) family.</text>
</comment>
<dbReference type="Pfam" id="PF25954">
    <property type="entry name" value="Beta-barrel_RND_2"/>
    <property type="match status" value="1"/>
</dbReference>